<comment type="caution">
    <text evidence="1">The sequence shown here is derived from an EMBL/GenBank/DDBJ whole genome shotgun (WGS) entry which is preliminary data.</text>
</comment>
<reference evidence="1" key="1">
    <citation type="submission" date="2023-10" db="EMBL/GenBank/DDBJ databases">
        <authorList>
            <person name="Chen Y."/>
            <person name="Shah S."/>
            <person name="Dougan E. K."/>
            <person name="Thang M."/>
            <person name="Chan C."/>
        </authorList>
    </citation>
    <scope>NUCLEOTIDE SEQUENCE [LARGE SCALE GENOMIC DNA]</scope>
</reference>
<keyword evidence="2" id="KW-1185">Reference proteome</keyword>
<proteinExistence type="predicted"/>
<evidence type="ECO:0000313" key="2">
    <source>
        <dbReference type="Proteomes" id="UP001189429"/>
    </source>
</evidence>
<organism evidence="1 2">
    <name type="scientific">Prorocentrum cordatum</name>
    <dbReference type="NCBI Taxonomy" id="2364126"/>
    <lineage>
        <taxon>Eukaryota</taxon>
        <taxon>Sar</taxon>
        <taxon>Alveolata</taxon>
        <taxon>Dinophyceae</taxon>
        <taxon>Prorocentrales</taxon>
        <taxon>Prorocentraceae</taxon>
        <taxon>Prorocentrum</taxon>
    </lineage>
</organism>
<name>A0ABN9PDX4_9DINO</name>
<accession>A0ABN9PDX4</accession>
<sequence length="113" mass="13264">MCAEKPGFSFVTPAWRRKFWLHDRDTDFINLLCLGEELPTYAEAIRLPMEPCSKYSAGKHPPLPPGFHSGRGWDAKSLYCRFVKTFYERNVSIYHWDDSYTLDWPSGFLHDFP</sequence>
<evidence type="ECO:0000313" key="1">
    <source>
        <dbReference type="EMBL" id="CAK0789422.1"/>
    </source>
</evidence>
<dbReference type="Proteomes" id="UP001189429">
    <property type="component" value="Unassembled WGS sequence"/>
</dbReference>
<dbReference type="EMBL" id="CAUYUJ010000229">
    <property type="protein sequence ID" value="CAK0789422.1"/>
    <property type="molecule type" value="Genomic_DNA"/>
</dbReference>
<protein>
    <submittedName>
        <fullName evidence="1">Uncharacterized protein</fullName>
    </submittedName>
</protein>
<gene>
    <name evidence="1" type="ORF">PCOR1329_LOCUS992</name>
</gene>